<name>X0T2D3_9ZZZZ</name>
<gene>
    <name evidence="1" type="ORF">S01H1_09211</name>
</gene>
<proteinExistence type="predicted"/>
<sequence length="451" mass="50900">MYSVERASRGASVRAKFKWASDSDYTPAFGVGVNYYRETRAEAAERLSIEKEDVVESDYGHNAIVAVYEGDDDKIHLYRVKDSQDSVEDSPATWTEITASGALSWAAATYYWISLLFQDGYCRVLTRPAASGAWTEQISTVFAEDSEPWFRPNNDYTGRGILFIRNKTPFSRTPGFDSQSMLIPVESTDAFPASGTVIVGNEQITYDGKATNANVPGELTVIEGDTFDESPCLNTNWADVIIREQEWNEEAAGEANLGKDHTSEIVYLASSISCWYKGQPWKPYNPGNHYGDMEPAFRVDKIRIPIKKIGTPTTDLYCYMVWDNWDNDSPPPWAAFKMSSAAVSAGSVGTSFGYIDFDFTGESEPDRWLDDDPGPGKAPKYAHKAWFVCVTTMPPNNRSWGNHHDPDNYYVVKMNNSLDDKAGLLRIWSVEYAWKTWRERWTNTLLPYQVR</sequence>
<dbReference type="AlphaFoldDB" id="X0T2D3"/>
<feature type="non-terminal residue" evidence="1">
    <location>
        <position position="451"/>
    </location>
</feature>
<accession>X0T2D3</accession>
<protein>
    <submittedName>
        <fullName evidence="1">Uncharacterized protein</fullName>
    </submittedName>
</protein>
<dbReference type="EMBL" id="BARS01004704">
    <property type="protein sequence ID" value="GAF82342.1"/>
    <property type="molecule type" value="Genomic_DNA"/>
</dbReference>
<evidence type="ECO:0000313" key="1">
    <source>
        <dbReference type="EMBL" id="GAF82342.1"/>
    </source>
</evidence>
<organism evidence="1">
    <name type="scientific">marine sediment metagenome</name>
    <dbReference type="NCBI Taxonomy" id="412755"/>
    <lineage>
        <taxon>unclassified sequences</taxon>
        <taxon>metagenomes</taxon>
        <taxon>ecological metagenomes</taxon>
    </lineage>
</organism>
<reference evidence="1" key="1">
    <citation type="journal article" date="2014" name="Front. Microbiol.">
        <title>High frequency of phylogenetically diverse reductive dehalogenase-homologous genes in deep subseafloor sedimentary metagenomes.</title>
        <authorList>
            <person name="Kawai M."/>
            <person name="Futagami T."/>
            <person name="Toyoda A."/>
            <person name="Takaki Y."/>
            <person name="Nishi S."/>
            <person name="Hori S."/>
            <person name="Arai W."/>
            <person name="Tsubouchi T."/>
            <person name="Morono Y."/>
            <person name="Uchiyama I."/>
            <person name="Ito T."/>
            <person name="Fujiyama A."/>
            <person name="Inagaki F."/>
            <person name="Takami H."/>
        </authorList>
    </citation>
    <scope>NUCLEOTIDE SEQUENCE</scope>
    <source>
        <strain evidence="1">Expedition CK06-06</strain>
    </source>
</reference>
<comment type="caution">
    <text evidence="1">The sequence shown here is derived from an EMBL/GenBank/DDBJ whole genome shotgun (WGS) entry which is preliminary data.</text>
</comment>